<reference evidence="2 4" key="1">
    <citation type="submission" date="2018-11" db="EMBL/GenBank/DDBJ databases">
        <title>Genomes From Bacteria Associated with the Canine Oral Cavity: a Test Case for Automated Genome-Based Taxonomic Assignment.</title>
        <authorList>
            <person name="Coil D.A."/>
            <person name="Jospin G."/>
            <person name="Darling A.E."/>
            <person name="Wallis C."/>
            <person name="Davis I.J."/>
            <person name="Harris S."/>
            <person name="Eisen J.A."/>
            <person name="Holcombe L.J."/>
            <person name="O'Flynn C."/>
        </authorList>
    </citation>
    <scope>NUCLEOTIDE SEQUENCE [LARGE SCALE GENOMIC DNA]</scope>
    <source>
        <strain evidence="2 4">OH1047_COT-310</strain>
    </source>
</reference>
<dbReference type="EMBL" id="RQYF01000091">
    <property type="protein sequence ID" value="RRD88048.1"/>
    <property type="molecule type" value="Genomic_DNA"/>
</dbReference>
<evidence type="ECO:0000313" key="3">
    <source>
        <dbReference type="EMBL" id="TCO86766.1"/>
    </source>
</evidence>
<comment type="caution">
    <text evidence="2">The sequence shown here is derived from an EMBL/GenBank/DDBJ whole genome shotgun (WGS) entry which is preliminary data.</text>
</comment>
<feature type="region of interest" description="Disordered" evidence="1">
    <location>
        <begin position="113"/>
        <end position="134"/>
    </location>
</feature>
<gene>
    <name evidence="2" type="ORF">EII33_12565</name>
    <name evidence="3" type="ORF">EV202_1416</name>
</gene>
<dbReference type="EMBL" id="SLXB01000041">
    <property type="protein sequence ID" value="TCO86766.1"/>
    <property type="molecule type" value="Genomic_DNA"/>
</dbReference>
<proteinExistence type="predicted"/>
<accession>A0A3P1ZZ51</accession>
<evidence type="ECO:0000313" key="5">
    <source>
        <dbReference type="Proteomes" id="UP000295600"/>
    </source>
</evidence>
<evidence type="ECO:0000313" key="2">
    <source>
        <dbReference type="EMBL" id="RRD88048.1"/>
    </source>
</evidence>
<keyword evidence="4" id="KW-1185">Reference proteome</keyword>
<name>A0A3P1ZZ51_9BACE</name>
<dbReference type="InterPro" id="IPR025624">
    <property type="entry name" value="PcfK"/>
</dbReference>
<organism evidence="2 4">
    <name type="scientific">Prevotella heparinolytica</name>
    <dbReference type="NCBI Taxonomy" id="28113"/>
    <lineage>
        <taxon>Bacteria</taxon>
        <taxon>Pseudomonadati</taxon>
        <taxon>Bacteroidota</taxon>
        <taxon>Bacteroidia</taxon>
        <taxon>Bacteroidales</taxon>
        <taxon>Bacteroidaceae</taxon>
        <taxon>Bacteroides</taxon>
    </lineage>
</organism>
<dbReference type="Proteomes" id="UP000279562">
    <property type="component" value="Unassembled WGS sequence"/>
</dbReference>
<evidence type="ECO:0000256" key="1">
    <source>
        <dbReference type="SAM" id="MobiDB-lite"/>
    </source>
</evidence>
<evidence type="ECO:0000313" key="4">
    <source>
        <dbReference type="Proteomes" id="UP000279562"/>
    </source>
</evidence>
<dbReference type="RefSeq" id="WP_125240000.1">
    <property type="nucleotide sequence ID" value="NZ_JBGXUA010000124.1"/>
</dbReference>
<dbReference type="Pfam" id="PF14058">
    <property type="entry name" value="PcfK"/>
    <property type="match status" value="1"/>
</dbReference>
<reference evidence="3 5" key="2">
    <citation type="submission" date="2019-03" db="EMBL/GenBank/DDBJ databases">
        <title>Genomic Encyclopedia of Type Strains, Phase IV (KMG-IV): sequencing the most valuable type-strain genomes for metagenomic binning, comparative biology and taxonomic classification.</title>
        <authorList>
            <person name="Goeker M."/>
        </authorList>
    </citation>
    <scope>NUCLEOTIDE SEQUENCE [LARGE SCALE GENOMIC DNA]</scope>
    <source>
        <strain evidence="3 5">DSM 23917</strain>
    </source>
</reference>
<dbReference type="Proteomes" id="UP000295600">
    <property type="component" value="Unassembled WGS sequence"/>
</dbReference>
<dbReference type="AlphaFoldDB" id="A0A3P1ZZ51"/>
<sequence>MKSTERFKKTIKAYLDKRAETDELFRVRYEATTRTIDDVVTYILNQVQASGCCGFSDDKIYSMAVHVVDEPDMEIGKPINCNVVVNHHVELTEEEKAEQKVLALKRFQEEEMRKLQNAHSKPRTVKPQPAKQPELSLFDFETL</sequence>
<protein>
    <submittedName>
        <fullName evidence="2">PcfK-like protein</fullName>
    </submittedName>
</protein>